<sequence length="134" mass="15045">MTALLRKLAKVAPIAFRGDSKSNFADPRFPFGAIAAVAGCVSYYYCHSSANWDSFRCGVLPILFMPNCCVRSFPVFADSYLRDDLILLFIYVIGRLSSFVTINTIIALVRGKITMYDVWIRCVSRVRTLQLTKG</sequence>
<feature type="transmembrane region" description="Helical" evidence="1">
    <location>
        <begin position="58"/>
        <end position="76"/>
    </location>
</feature>
<proteinExistence type="predicted"/>
<gene>
    <name evidence="2" type="ORF">KY290_000304</name>
</gene>
<keyword evidence="1" id="KW-0812">Transmembrane</keyword>
<feature type="transmembrane region" description="Helical" evidence="1">
    <location>
        <begin position="88"/>
        <end position="109"/>
    </location>
</feature>
<name>A0ABQ7WKE6_SOLTU</name>
<keyword evidence="1" id="KW-1133">Transmembrane helix</keyword>
<dbReference type="EMBL" id="JAIVGD010000001">
    <property type="protein sequence ID" value="KAH0780706.1"/>
    <property type="molecule type" value="Genomic_DNA"/>
</dbReference>
<organism evidence="2 3">
    <name type="scientific">Solanum tuberosum</name>
    <name type="common">Potato</name>
    <dbReference type="NCBI Taxonomy" id="4113"/>
    <lineage>
        <taxon>Eukaryota</taxon>
        <taxon>Viridiplantae</taxon>
        <taxon>Streptophyta</taxon>
        <taxon>Embryophyta</taxon>
        <taxon>Tracheophyta</taxon>
        <taxon>Spermatophyta</taxon>
        <taxon>Magnoliopsida</taxon>
        <taxon>eudicotyledons</taxon>
        <taxon>Gunneridae</taxon>
        <taxon>Pentapetalae</taxon>
        <taxon>asterids</taxon>
        <taxon>lamiids</taxon>
        <taxon>Solanales</taxon>
        <taxon>Solanaceae</taxon>
        <taxon>Solanoideae</taxon>
        <taxon>Solaneae</taxon>
        <taxon>Solanum</taxon>
    </lineage>
</organism>
<evidence type="ECO:0000256" key="1">
    <source>
        <dbReference type="SAM" id="Phobius"/>
    </source>
</evidence>
<keyword evidence="1" id="KW-0472">Membrane</keyword>
<keyword evidence="3" id="KW-1185">Reference proteome</keyword>
<evidence type="ECO:0000313" key="2">
    <source>
        <dbReference type="EMBL" id="KAH0780706.1"/>
    </source>
</evidence>
<dbReference type="Proteomes" id="UP000826656">
    <property type="component" value="Unassembled WGS sequence"/>
</dbReference>
<reference evidence="2 3" key="1">
    <citation type="journal article" date="2021" name="bioRxiv">
        <title>Chromosome-scale and haplotype-resolved genome assembly of a tetraploid potato cultivar.</title>
        <authorList>
            <person name="Sun H."/>
            <person name="Jiao W.-B."/>
            <person name="Krause K."/>
            <person name="Campoy J.A."/>
            <person name="Goel M."/>
            <person name="Folz-Donahue K."/>
            <person name="Kukat C."/>
            <person name="Huettel B."/>
            <person name="Schneeberger K."/>
        </authorList>
    </citation>
    <scope>NUCLEOTIDE SEQUENCE [LARGE SCALE GENOMIC DNA]</scope>
    <source>
        <strain evidence="2">SolTubOtavaFocal</strain>
        <tissue evidence="2">Leaves</tissue>
    </source>
</reference>
<accession>A0ABQ7WKE6</accession>
<feature type="transmembrane region" description="Helical" evidence="1">
    <location>
        <begin position="29"/>
        <end position="46"/>
    </location>
</feature>
<protein>
    <submittedName>
        <fullName evidence="2">Uncharacterized protein</fullName>
    </submittedName>
</protein>
<comment type="caution">
    <text evidence="2">The sequence shown here is derived from an EMBL/GenBank/DDBJ whole genome shotgun (WGS) entry which is preliminary data.</text>
</comment>
<evidence type="ECO:0000313" key="3">
    <source>
        <dbReference type="Proteomes" id="UP000826656"/>
    </source>
</evidence>